<dbReference type="SMART" id="SM00440">
    <property type="entry name" value="ZnF_C2C2"/>
    <property type="match status" value="1"/>
</dbReference>
<dbReference type="InterPro" id="IPR034004">
    <property type="entry name" value="Zn_ribbon_RPA12_C"/>
</dbReference>
<dbReference type="EMBL" id="LVLB01000005">
    <property type="protein sequence ID" value="KYO02781.1"/>
    <property type="molecule type" value="Genomic_DNA"/>
</dbReference>
<dbReference type="RefSeq" id="XP_018643301.1">
    <property type="nucleotide sequence ID" value="XM_018784139.1"/>
</dbReference>
<evidence type="ECO:0000313" key="8">
    <source>
        <dbReference type="Proteomes" id="UP000076004"/>
    </source>
</evidence>
<proteinExistence type="predicted"/>
<dbReference type="CDD" id="cd10507">
    <property type="entry name" value="Zn-ribbon_RPA12"/>
    <property type="match status" value="1"/>
</dbReference>
<keyword evidence="1" id="KW-0479">Metal-binding</keyword>
<dbReference type="GO" id="GO:0006351">
    <property type="term" value="P:DNA-templated transcription"/>
    <property type="evidence" value="ECO:0007669"/>
    <property type="project" value="InterPro"/>
</dbReference>
<dbReference type="SUPFAM" id="SSF57783">
    <property type="entry name" value="Zinc beta-ribbon"/>
    <property type="match status" value="1"/>
</dbReference>
<keyword evidence="2 4" id="KW-0863">Zinc-finger</keyword>
<dbReference type="VEuPathDB" id="PlasmoDB:PGABG01_0405400"/>
<feature type="region of interest" description="Disordered" evidence="5">
    <location>
        <begin position="14"/>
        <end position="80"/>
    </location>
</feature>
<dbReference type="GeneID" id="29774754"/>
<dbReference type="InterPro" id="IPR001222">
    <property type="entry name" value="Znf_TFIIS"/>
</dbReference>
<dbReference type="VEuPathDB" id="PlasmoDB:PGSY75_0407300"/>
<comment type="caution">
    <text evidence="7">The sequence shown here is derived from an EMBL/GenBank/DDBJ whole genome shotgun (WGS) entry which is preliminary data.</text>
</comment>
<reference evidence="7 8" key="1">
    <citation type="journal article" date="2016" name="Nat. Commun.">
        <title>Genomes of cryptic chimpanzee Plasmodium species reveal key evolutionary events leading to human malaria.</title>
        <authorList>
            <person name="Sundararaman S.A."/>
            <person name="Plenderleith L.J."/>
            <person name="Liu W."/>
            <person name="Loy D.E."/>
            <person name="Learn G.H."/>
            <person name="Li Y."/>
            <person name="Shaw K.S."/>
            <person name="Ayouba A."/>
            <person name="Peeters M."/>
            <person name="Speede S."/>
            <person name="Shaw G.M."/>
            <person name="Bushman F.D."/>
            <person name="Brisson D."/>
            <person name="Rayner J.C."/>
            <person name="Sharp P.M."/>
            <person name="Hahn B.H."/>
        </authorList>
    </citation>
    <scope>NUCLEOTIDE SEQUENCE [LARGE SCALE GENOMIC DNA]</scope>
    <source>
        <strain evidence="7 8">SY75</strain>
    </source>
</reference>
<feature type="compositionally biased region" description="Basic and acidic residues" evidence="5">
    <location>
        <begin position="33"/>
        <end position="44"/>
    </location>
</feature>
<keyword evidence="3" id="KW-0862">Zinc</keyword>
<evidence type="ECO:0000256" key="2">
    <source>
        <dbReference type="ARBA" id="ARBA00022771"/>
    </source>
</evidence>
<gene>
    <name evidence="7" type="ORF">PGSY75_0407300</name>
</gene>
<sequence>MFFTSKFLFNKNVNNDETFDSRSKASDEEEEGYDKSDIKEDNNNKKKKKNNSKKKEKKKDIHKNKDTNIDINGDTDKNTNKNLKKLSEELENINKEKKKVHFEEDEITSEELLNYFIKSYNNKINIENDELCQILTGKKYYDIERLAKNATEITHYDLKNKNMQKNKQSYCKTCGYIYNYDDYMYLFMKCFQLLNIRNHNEFSYDIIKCIYCGSVLGDIEILFNQFNNNENSIELYSYREKYIFDKNKKDYWKNKITSFNKNTPLFKEEEKTAYNITYEKCLDCGNDFLHFINIQTRSADEGSTIIYFCPNCKKQTTVNN</sequence>
<dbReference type="GO" id="GO:0008270">
    <property type="term" value="F:zinc ion binding"/>
    <property type="evidence" value="ECO:0007669"/>
    <property type="project" value="UniProtKB-KW"/>
</dbReference>
<name>A0A151LUC5_9APIC</name>
<accession>A0A151LUC5</accession>
<evidence type="ECO:0000256" key="4">
    <source>
        <dbReference type="PROSITE-ProRule" id="PRU00472"/>
    </source>
</evidence>
<dbReference type="Gene3D" id="2.20.25.10">
    <property type="match status" value="1"/>
</dbReference>
<dbReference type="AlphaFoldDB" id="A0A151LUC5"/>
<dbReference type="Proteomes" id="UP000076004">
    <property type="component" value="Unassembled WGS sequence"/>
</dbReference>
<dbReference type="PROSITE" id="PS51133">
    <property type="entry name" value="ZF_TFIIS_2"/>
    <property type="match status" value="1"/>
</dbReference>
<feature type="domain" description="TFIIS-type" evidence="6">
    <location>
        <begin position="277"/>
        <end position="317"/>
    </location>
</feature>
<dbReference type="KEGG" id="pgab:PGSY75_0407300"/>
<feature type="compositionally biased region" description="Basic and acidic residues" evidence="5">
    <location>
        <begin position="63"/>
        <end position="80"/>
    </location>
</feature>
<protein>
    <submittedName>
        <fullName evidence="7">Putative transcription factor</fullName>
    </submittedName>
</protein>
<evidence type="ECO:0000256" key="5">
    <source>
        <dbReference type="SAM" id="MobiDB-lite"/>
    </source>
</evidence>
<evidence type="ECO:0000259" key="6">
    <source>
        <dbReference type="PROSITE" id="PS51133"/>
    </source>
</evidence>
<dbReference type="Pfam" id="PF01096">
    <property type="entry name" value="Zn_ribbon_TFIIS"/>
    <property type="match status" value="1"/>
</dbReference>
<feature type="compositionally biased region" description="Basic residues" evidence="5">
    <location>
        <begin position="45"/>
        <end position="62"/>
    </location>
</feature>
<organism evidence="7 8">
    <name type="scientific">Plasmodium gaboni</name>
    <dbReference type="NCBI Taxonomy" id="647221"/>
    <lineage>
        <taxon>Eukaryota</taxon>
        <taxon>Sar</taxon>
        <taxon>Alveolata</taxon>
        <taxon>Apicomplexa</taxon>
        <taxon>Aconoidasida</taxon>
        <taxon>Haemosporida</taxon>
        <taxon>Plasmodiidae</taxon>
        <taxon>Plasmodium</taxon>
        <taxon>Plasmodium (Laverania)</taxon>
    </lineage>
</organism>
<evidence type="ECO:0000256" key="3">
    <source>
        <dbReference type="ARBA" id="ARBA00022833"/>
    </source>
</evidence>
<dbReference type="GO" id="GO:0003676">
    <property type="term" value="F:nucleic acid binding"/>
    <property type="evidence" value="ECO:0007669"/>
    <property type="project" value="InterPro"/>
</dbReference>
<evidence type="ECO:0000313" key="7">
    <source>
        <dbReference type="EMBL" id="KYO02781.1"/>
    </source>
</evidence>
<evidence type="ECO:0000256" key="1">
    <source>
        <dbReference type="ARBA" id="ARBA00022723"/>
    </source>
</evidence>